<evidence type="ECO:0000259" key="1">
    <source>
        <dbReference type="PROSITE" id="PS50943"/>
    </source>
</evidence>
<dbReference type="CDD" id="cd00093">
    <property type="entry name" value="HTH_XRE"/>
    <property type="match status" value="1"/>
</dbReference>
<name>A0A238XI29_9ACTN</name>
<dbReference type="OrthoDB" id="2679623at2"/>
<dbReference type="AlphaFoldDB" id="A0A238XI29"/>
<dbReference type="EMBL" id="FZNR01000003">
    <property type="protein sequence ID" value="SNR58221.1"/>
    <property type="molecule type" value="Genomic_DNA"/>
</dbReference>
<protein>
    <submittedName>
        <fullName evidence="2">Transcriptional regulator, contains XRE-family HTH domain</fullName>
    </submittedName>
</protein>
<dbReference type="InterPro" id="IPR010982">
    <property type="entry name" value="Lambda_DNA-bd_dom_sf"/>
</dbReference>
<dbReference type="SUPFAM" id="SSF47413">
    <property type="entry name" value="lambda repressor-like DNA-binding domains"/>
    <property type="match status" value="1"/>
</dbReference>
<evidence type="ECO:0000313" key="2">
    <source>
        <dbReference type="EMBL" id="SNR58221.1"/>
    </source>
</evidence>
<sequence>MPDDALAPAPTGDLADGVLAQRLNHLFEKVHPKGRKPYTLREAAAGINEKAGEDVVSRTYLSQLRNGKSANPGHKVLAAIAAFFEVPLSYFAPDEEASRIGQQLEALVAMRDAGVRRVAQRAAGLSSESLRAVLAVIENARRFEGLSDD</sequence>
<evidence type="ECO:0000313" key="3">
    <source>
        <dbReference type="Proteomes" id="UP000198415"/>
    </source>
</evidence>
<proteinExistence type="predicted"/>
<dbReference type="InterPro" id="IPR001387">
    <property type="entry name" value="Cro/C1-type_HTH"/>
</dbReference>
<accession>A0A238XI29</accession>
<dbReference type="RefSeq" id="WP_089293055.1">
    <property type="nucleotide sequence ID" value="NZ_BOMU01000041.1"/>
</dbReference>
<dbReference type="Gene3D" id="6.10.250.2310">
    <property type="match status" value="1"/>
</dbReference>
<feature type="domain" description="HTH cro/C1-type" evidence="1">
    <location>
        <begin position="56"/>
        <end position="91"/>
    </location>
</feature>
<organism evidence="2 3">
    <name type="scientific">Actinoplanes regularis</name>
    <dbReference type="NCBI Taxonomy" id="52697"/>
    <lineage>
        <taxon>Bacteria</taxon>
        <taxon>Bacillati</taxon>
        <taxon>Actinomycetota</taxon>
        <taxon>Actinomycetes</taxon>
        <taxon>Micromonosporales</taxon>
        <taxon>Micromonosporaceae</taxon>
        <taxon>Actinoplanes</taxon>
    </lineage>
</organism>
<dbReference type="GO" id="GO:0003677">
    <property type="term" value="F:DNA binding"/>
    <property type="evidence" value="ECO:0007669"/>
    <property type="project" value="InterPro"/>
</dbReference>
<dbReference type="PROSITE" id="PS50943">
    <property type="entry name" value="HTH_CROC1"/>
    <property type="match status" value="1"/>
</dbReference>
<dbReference type="Gene3D" id="1.10.260.40">
    <property type="entry name" value="lambda repressor-like DNA-binding domains"/>
    <property type="match status" value="1"/>
</dbReference>
<gene>
    <name evidence="2" type="ORF">SAMN06264365_103452</name>
</gene>
<keyword evidence="3" id="KW-1185">Reference proteome</keyword>
<dbReference type="Proteomes" id="UP000198415">
    <property type="component" value="Unassembled WGS sequence"/>
</dbReference>
<reference evidence="2 3" key="1">
    <citation type="submission" date="2017-06" db="EMBL/GenBank/DDBJ databases">
        <authorList>
            <person name="Kim H.J."/>
            <person name="Triplett B.A."/>
        </authorList>
    </citation>
    <scope>NUCLEOTIDE SEQUENCE [LARGE SCALE GENOMIC DNA]</scope>
    <source>
        <strain evidence="2 3">DSM 43151</strain>
    </source>
</reference>